<organism evidence="1 2">
    <name type="scientific">Dactylonectria macrodidyma</name>
    <dbReference type="NCBI Taxonomy" id="307937"/>
    <lineage>
        <taxon>Eukaryota</taxon>
        <taxon>Fungi</taxon>
        <taxon>Dikarya</taxon>
        <taxon>Ascomycota</taxon>
        <taxon>Pezizomycotina</taxon>
        <taxon>Sordariomycetes</taxon>
        <taxon>Hypocreomycetidae</taxon>
        <taxon>Hypocreales</taxon>
        <taxon>Nectriaceae</taxon>
        <taxon>Dactylonectria</taxon>
    </lineage>
</organism>
<sequence>MGNCECREIEPEGFCTTRRRRMTVLANCHVIAASNEAVERRHCSVPHSLTLTHTLLHSTPSQPCTADCHAMPCAAKPCAVAAAWIDRLGMEGWMVTCPRKPWPGPWSSPTDDDNNTMIDKTAFIGKPKMHLRGKNPGPKVCKTRNLNLSLGSALGPPDLQPQSDVLRQRSEPIAVHNRGYNLNHGPWNMTLVGKHGRVAALTRL</sequence>
<name>A0A9P9FR07_9HYPO</name>
<comment type="caution">
    <text evidence="1">The sequence shown here is derived from an EMBL/GenBank/DDBJ whole genome shotgun (WGS) entry which is preliminary data.</text>
</comment>
<reference evidence="1" key="1">
    <citation type="journal article" date="2021" name="Nat. Commun.">
        <title>Genetic determinants of endophytism in the Arabidopsis root mycobiome.</title>
        <authorList>
            <person name="Mesny F."/>
            <person name="Miyauchi S."/>
            <person name="Thiergart T."/>
            <person name="Pickel B."/>
            <person name="Atanasova L."/>
            <person name="Karlsson M."/>
            <person name="Huettel B."/>
            <person name="Barry K.W."/>
            <person name="Haridas S."/>
            <person name="Chen C."/>
            <person name="Bauer D."/>
            <person name="Andreopoulos W."/>
            <person name="Pangilinan J."/>
            <person name="LaButti K."/>
            <person name="Riley R."/>
            <person name="Lipzen A."/>
            <person name="Clum A."/>
            <person name="Drula E."/>
            <person name="Henrissat B."/>
            <person name="Kohler A."/>
            <person name="Grigoriev I.V."/>
            <person name="Martin F.M."/>
            <person name="Hacquard S."/>
        </authorList>
    </citation>
    <scope>NUCLEOTIDE SEQUENCE</scope>
    <source>
        <strain evidence="1">MPI-CAGE-AT-0147</strain>
    </source>
</reference>
<evidence type="ECO:0000313" key="2">
    <source>
        <dbReference type="Proteomes" id="UP000738349"/>
    </source>
</evidence>
<dbReference type="AlphaFoldDB" id="A0A9P9FR07"/>
<protein>
    <submittedName>
        <fullName evidence="1">Uncharacterized protein</fullName>
    </submittedName>
</protein>
<accession>A0A9P9FR07</accession>
<dbReference type="Proteomes" id="UP000738349">
    <property type="component" value="Unassembled WGS sequence"/>
</dbReference>
<evidence type="ECO:0000313" key="1">
    <source>
        <dbReference type="EMBL" id="KAH7175659.1"/>
    </source>
</evidence>
<gene>
    <name evidence="1" type="ORF">EDB81DRAFT_15478</name>
</gene>
<keyword evidence="2" id="KW-1185">Reference proteome</keyword>
<proteinExistence type="predicted"/>
<dbReference type="EMBL" id="JAGMUV010000001">
    <property type="protein sequence ID" value="KAH7175659.1"/>
    <property type="molecule type" value="Genomic_DNA"/>
</dbReference>